<dbReference type="Proteomes" id="UP001196873">
    <property type="component" value="Unassembled WGS sequence"/>
</dbReference>
<dbReference type="EMBL" id="JAHXRF010000004">
    <property type="protein sequence ID" value="MBW4865169.1"/>
    <property type="molecule type" value="Genomic_DNA"/>
</dbReference>
<accession>A0AAW4NRL7</accession>
<keyword evidence="1" id="KW-0472">Membrane</keyword>
<reference evidence="2" key="1">
    <citation type="submission" date="2021-07" db="EMBL/GenBank/DDBJ databases">
        <title>Genomic diversity and antimicrobial resistance of Prevotella spp. isolated from chronic lung disease airways.</title>
        <authorList>
            <person name="Webb K.A."/>
            <person name="Olagoke O.S."/>
            <person name="Baird T."/>
            <person name="Neill J."/>
            <person name="Pham A."/>
            <person name="Wells T.J."/>
            <person name="Ramsay K.A."/>
            <person name="Bell S.C."/>
            <person name="Sarovich D.S."/>
            <person name="Price E.P."/>
        </authorList>
    </citation>
    <scope>NUCLEOTIDE SEQUENCE</scope>
    <source>
        <strain evidence="2">SCHI0047.S.3</strain>
    </source>
</reference>
<dbReference type="AlphaFoldDB" id="A0AAW4NRL7"/>
<sequence>MISTLFSSIFWLFIRLITIHTGAAWRYFIHRFLLNEPYSYHAFTVNAPLLDHANRPYREAFIAWKKQQDERNRKAFTHLNAHQQHILEILKAEGCSHEEAIQDMVSAEDIKVIDTDVFPRNPEYFSNRALNAVIGLLFWLILLVITISMC</sequence>
<feature type="transmembrane region" description="Helical" evidence="1">
    <location>
        <begin position="129"/>
        <end position="149"/>
    </location>
</feature>
<dbReference type="RefSeq" id="WP_219425799.1">
    <property type="nucleotide sequence ID" value="NZ_JAHXQY010000009.1"/>
</dbReference>
<comment type="caution">
    <text evidence="2">The sequence shown here is derived from an EMBL/GenBank/DDBJ whole genome shotgun (WGS) entry which is preliminary data.</text>
</comment>
<evidence type="ECO:0000313" key="2">
    <source>
        <dbReference type="EMBL" id="MBW4865169.1"/>
    </source>
</evidence>
<proteinExistence type="predicted"/>
<organism evidence="2 3">
    <name type="scientific">Segatella salivae</name>
    <dbReference type="NCBI Taxonomy" id="228604"/>
    <lineage>
        <taxon>Bacteria</taxon>
        <taxon>Pseudomonadati</taxon>
        <taxon>Bacteroidota</taxon>
        <taxon>Bacteroidia</taxon>
        <taxon>Bacteroidales</taxon>
        <taxon>Prevotellaceae</taxon>
        <taxon>Segatella</taxon>
    </lineage>
</organism>
<name>A0AAW4NRL7_9BACT</name>
<keyword evidence="1" id="KW-0812">Transmembrane</keyword>
<protein>
    <submittedName>
        <fullName evidence="2">Uncharacterized protein</fullName>
    </submittedName>
</protein>
<evidence type="ECO:0000256" key="1">
    <source>
        <dbReference type="SAM" id="Phobius"/>
    </source>
</evidence>
<feature type="transmembrane region" description="Helical" evidence="1">
    <location>
        <begin position="6"/>
        <end position="29"/>
    </location>
</feature>
<evidence type="ECO:0000313" key="3">
    <source>
        <dbReference type="Proteomes" id="UP001196873"/>
    </source>
</evidence>
<gene>
    <name evidence="2" type="ORF">KZY68_03855</name>
</gene>
<keyword evidence="1" id="KW-1133">Transmembrane helix</keyword>